<dbReference type="EMBL" id="CP022386">
    <property type="protein sequence ID" value="ATA87307.1"/>
    <property type="molecule type" value="Genomic_DNA"/>
</dbReference>
<dbReference type="KEGG" id="cgh:CGC50_09135"/>
<reference evidence="2" key="1">
    <citation type="submission" date="2017-06" db="EMBL/GenBank/DDBJ databases">
        <title>Capnocytophaga spp. assemblies.</title>
        <authorList>
            <person name="Gulvik C.A."/>
        </authorList>
    </citation>
    <scope>NUCLEOTIDE SEQUENCE [LARGE SCALE GENOMIC DNA]</scope>
    <source>
        <strain evidence="2">H1496</strain>
    </source>
</reference>
<name>A0A250FTM3_9FLAO</name>
<evidence type="ECO:0000313" key="1">
    <source>
        <dbReference type="EMBL" id="ATA87307.1"/>
    </source>
</evidence>
<organism evidence="1 2">
    <name type="scientific">Capnocytophaga gingivalis</name>
    <dbReference type="NCBI Taxonomy" id="1017"/>
    <lineage>
        <taxon>Bacteria</taxon>
        <taxon>Pseudomonadati</taxon>
        <taxon>Bacteroidota</taxon>
        <taxon>Flavobacteriia</taxon>
        <taxon>Flavobacteriales</taxon>
        <taxon>Flavobacteriaceae</taxon>
        <taxon>Capnocytophaga</taxon>
    </lineage>
</organism>
<accession>A0A250FTM3</accession>
<gene>
    <name evidence="1" type="ORF">CGC50_09135</name>
</gene>
<evidence type="ECO:0000313" key="2">
    <source>
        <dbReference type="Proteomes" id="UP000217250"/>
    </source>
</evidence>
<dbReference type="GeneID" id="84808717"/>
<sequence length="149" mass="16575">MKEQILQILLRIASGEAIAQGEKTVYPVVREQLAAIKAIMTLQGWDRKETKKKAVAPEQIPLEATADTTIVGETSVQKEQEFTTGEDVTPDAVPYEIAAQEGKVTVVATEVTTIPTTVEAHLLQTNRDISLQKRLYKPFKRKKKLLGFK</sequence>
<proteinExistence type="predicted"/>
<dbReference type="Proteomes" id="UP000217250">
    <property type="component" value="Chromosome"/>
</dbReference>
<dbReference type="AlphaFoldDB" id="A0A250FTM3"/>
<protein>
    <submittedName>
        <fullName evidence="1">Uncharacterized protein</fullName>
    </submittedName>
</protein>
<dbReference type="RefSeq" id="WP_095910582.1">
    <property type="nucleotide sequence ID" value="NZ_CP022386.1"/>
</dbReference>